<dbReference type="Gene3D" id="1.20.1560.10">
    <property type="entry name" value="ABC transporter type 1, transmembrane domain"/>
    <property type="match status" value="1"/>
</dbReference>
<dbReference type="InterPro" id="IPR017871">
    <property type="entry name" value="ABC_transporter-like_CS"/>
</dbReference>
<dbReference type="Gene3D" id="3.40.50.300">
    <property type="entry name" value="P-loop containing nucleotide triphosphate hydrolases"/>
    <property type="match status" value="1"/>
</dbReference>
<feature type="transmembrane region" description="Helical" evidence="7">
    <location>
        <begin position="177"/>
        <end position="193"/>
    </location>
</feature>
<evidence type="ECO:0000259" key="8">
    <source>
        <dbReference type="PROSITE" id="PS50893"/>
    </source>
</evidence>
<evidence type="ECO:0000259" key="9">
    <source>
        <dbReference type="PROSITE" id="PS50929"/>
    </source>
</evidence>
<feature type="domain" description="ABC transmembrane type-1" evidence="9">
    <location>
        <begin position="37"/>
        <end position="317"/>
    </location>
</feature>
<dbReference type="SUPFAM" id="SSF90123">
    <property type="entry name" value="ABC transporter transmembrane region"/>
    <property type="match status" value="1"/>
</dbReference>
<dbReference type="PROSITE" id="PS50893">
    <property type="entry name" value="ABC_TRANSPORTER_2"/>
    <property type="match status" value="1"/>
</dbReference>
<proteinExistence type="predicted"/>
<sequence>MARNQSNQDEELTKQFNWHDYQRLAQYLKPYMKRIYLILIVIILANVAGMLGPYFTKITIDTIIPQKNYRDLWIMGGLFTASLFFIGWCLRYRIYAITELGQDVLKDMRLDIFQHLQKLSFSYFDSRPHGKILIRVVNYINTLSDLLSNGLVNLISDIFNVIITLIFMFAINAKLTWYSLILIPVLILMVWFIQDRQRKAYQILSNKQSNLNAYIHESISGIKVTQSFAREKENFRIFEEDNEAYRSSWMHAVKIQFLLWPGVQNIAVLTMCLIYFVGIRQIGVDVSTGTLIAFIGYINNFWNPVINIGNFYNSLITATAYLERIFETMDEVPKIQDHPNAKPLPQIEGNVTFDHVNFRYEPGKNILKDVSFHVDQGQSVALVGPTGAGKTTIINLLSRFYDVNEGKVLIDQHDVRDVTLGSLRKQMGVMLQDTFIFSGTIMDNIRYGKLDATDEEVVAAAKIVRADDFISELKDGYQTTVEERGSTLSAGQRQLVAFARVLLADPRILILDEATSSIDTKTEELLQSGLLALLKGRTSFIIAHRLSTIKNCDQIFYVDNGKIMEHGTHDELMHDHGLYYQLYQSQYEMLKLEPLAE</sequence>
<dbReference type="EMBL" id="JBHTOH010000017">
    <property type="protein sequence ID" value="MFD1410587.1"/>
    <property type="molecule type" value="Genomic_DNA"/>
</dbReference>
<evidence type="ECO:0000256" key="2">
    <source>
        <dbReference type="ARBA" id="ARBA00022692"/>
    </source>
</evidence>
<evidence type="ECO:0000256" key="7">
    <source>
        <dbReference type="SAM" id="Phobius"/>
    </source>
</evidence>
<evidence type="ECO:0000256" key="1">
    <source>
        <dbReference type="ARBA" id="ARBA00004651"/>
    </source>
</evidence>
<dbReference type="InterPro" id="IPR011527">
    <property type="entry name" value="ABC1_TM_dom"/>
</dbReference>
<dbReference type="PANTHER" id="PTHR24221">
    <property type="entry name" value="ATP-BINDING CASSETTE SUB-FAMILY B"/>
    <property type="match status" value="1"/>
</dbReference>
<keyword evidence="2 7" id="KW-0812">Transmembrane</keyword>
<evidence type="ECO:0000256" key="6">
    <source>
        <dbReference type="ARBA" id="ARBA00023136"/>
    </source>
</evidence>
<comment type="caution">
    <text evidence="10">The sequence shown here is derived from an EMBL/GenBank/DDBJ whole genome shotgun (WGS) entry which is preliminary data.</text>
</comment>
<feature type="transmembrane region" description="Helical" evidence="7">
    <location>
        <begin position="257"/>
        <end position="278"/>
    </location>
</feature>
<feature type="transmembrane region" description="Helical" evidence="7">
    <location>
        <begin position="72"/>
        <end position="90"/>
    </location>
</feature>
<keyword evidence="6 7" id="KW-0472">Membrane</keyword>
<evidence type="ECO:0000313" key="10">
    <source>
        <dbReference type="EMBL" id="MFD1410587.1"/>
    </source>
</evidence>
<reference evidence="11" key="1">
    <citation type="journal article" date="2019" name="Int. J. Syst. Evol. Microbiol.">
        <title>The Global Catalogue of Microorganisms (GCM) 10K type strain sequencing project: providing services to taxonomists for standard genome sequencing and annotation.</title>
        <authorList>
            <consortium name="The Broad Institute Genomics Platform"/>
            <consortium name="The Broad Institute Genome Sequencing Center for Infectious Disease"/>
            <person name="Wu L."/>
            <person name="Ma J."/>
        </authorList>
    </citation>
    <scope>NUCLEOTIDE SEQUENCE [LARGE SCALE GENOMIC DNA]</scope>
    <source>
        <strain evidence="11">CCM 8937</strain>
    </source>
</reference>
<evidence type="ECO:0000256" key="5">
    <source>
        <dbReference type="ARBA" id="ARBA00022989"/>
    </source>
</evidence>
<dbReference type="InterPro" id="IPR003439">
    <property type="entry name" value="ABC_transporter-like_ATP-bd"/>
</dbReference>
<dbReference type="Proteomes" id="UP001597191">
    <property type="component" value="Unassembled WGS sequence"/>
</dbReference>
<gene>
    <name evidence="10" type="ORF">ACFQ4R_02980</name>
</gene>
<feature type="transmembrane region" description="Helical" evidence="7">
    <location>
        <begin position="151"/>
        <end position="171"/>
    </location>
</feature>
<keyword evidence="11" id="KW-1185">Reference proteome</keyword>
<feature type="transmembrane region" description="Helical" evidence="7">
    <location>
        <begin position="35"/>
        <end position="52"/>
    </location>
</feature>
<accession>A0ABW4BMD4</accession>
<dbReference type="SMART" id="SM00382">
    <property type="entry name" value="AAA"/>
    <property type="match status" value="1"/>
</dbReference>
<evidence type="ECO:0000313" key="11">
    <source>
        <dbReference type="Proteomes" id="UP001597191"/>
    </source>
</evidence>
<dbReference type="SUPFAM" id="SSF52540">
    <property type="entry name" value="P-loop containing nucleoside triphosphate hydrolases"/>
    <property type="match status" value="1"/>
</dbReference>
<dbReference type="RefSeq" id="WP_125649872.1">
    <property type="nucleotide sequence ID" value="NZ_JBHTOH010000017.1"/>
</dbReference>
<dbReference type="InterPro" id="IPR027417">
    <property type="entry name" value="P-loop_NTPase"/>
</dbReference>
<evidence type="ECO:0000256" key="3">
    <source>
        <dbReference type="ARBA" id="ARBA00022741"/>
    </source>
</evidence>
<dbReference type="InterPro" id="IPR003593">
    <property type="entry name" value="AAA+_ATPase"/>
</dbReference>
<feature type="domain" description="ABC transporter" evidence="8">
    <location>
        <begin position="351"/>
        <end position="585"/>
    </location>
</feature>
<organism evidence="10 11">
    <name type="scientific">Lapidilactobacillus gannanensis</name>
    <dbReference type="NCBI Taxonomy" id="2486002"/>
    <lineage>
        <taxon>Bacteria</taxon>
        <taxon>Bacillati</taxon>
        <taxon>Bacillota</taxon>
        <taxon>Bacilli</taxon>
        <taxon>Lactobacillales</taxon>
        <taxon>Lactobacillaceae</taxon>
        <taxon>Lapidilactobacillus</taxon>
    </lineage>
</organism>
<dbReference type="PROSITE" id="PS00211">
    <property type="entry name" value="ABC_TRANSPORTER_1"/>
    <property type="match status" value="1"/>
</dbReference>
<dbReference type="Pfam" id="PF00664">
    <property type="entry name" value="ABC_membrane"/>
    <property type="match status" value="1"/>
</dbReference>
<dbReference type="Pfam" id="PF00005">
    <property type="entry name" value="ABC_tran"/>
    <property type="match status" value="1"/>
</dbReference>
<keyword evidence="3" id="KW-0547">Nucleotide-binding</keyword>
<keyword evidence="4 10" id="KW-0067">ATP-binding</keyword>
<dbReference type="InterPro" id="IPR039421">
    <property type="entry name" value="Type_1_exporter"/>
</dbReference>
<protein>
    <submittedName>
        <fullName evidence="10">ABC transporter ATP-binding protein</fullName>
    </submittedName>
</protein>
<dbReference type="PANTHER" id="PTHR24221:SF436">
    <property type="entry name" value="LMO0107 PROTEIN"/>
    <property type="match status" value="1"/>
</dbReference>
<dbReference type="PROSITE" id="PS50929">
    <property type="entry name" value="ABC_TM1F"/>
    <property type="match status" value="1"/>
</dbReference>
<evidence type="ECO:0000256" key="4">
    <source>
        <dbReference type="ARBA" id="ARBA00022840"/>
    </source>
</evidence>
<dbReference type="InterPro" id="IPR036640">
    <property type="entry name" value="ABC1_TM_sf"/>
</dbReference>
<keyword evidence="5 7" id="KW-1133">Transmembrane helix</keyword>
<dbReference type="CDD" id="cd18545">
    <property type="entry name" value="ABC_6TM_YknV_like"/>
    <property type="match status" value="1"/>
</dbReference>
<dbReference type="GO" id="GO:0005524">
    <property type="term" value="F:ATP binding"/>
    <property type="evidence" value="ECO:0007669"/>
    <property type="project" value="UniProtKB-KW"/>
</dbReference>
<comment type="subcellular location">
    <subcellularLocation>
        <location evidence="1">Cell membrane</location>
        <topology evidence="1">Multi-pass membrane protein</topology>
    </subcellularLocation>
</comment>
<name>A0ABW4BMD4_9LACO</name>